<gene>
    <name evidence="9" type="ORF">H9815_17915</name>
</gene>
<reference evidence="9" key="2">
    <citation type="submission" date="2021-04" db="EMBL/GenBank/DDBJ databases">
        <authorList>
            <person name="Gilroy R."/>
        </authorList>
    </citation>
    <scope>NUCLEOTIDE SEQUENCE</scope>
    <source>
        <strain evidence="9">ChiGjej4B4-7305</strain>
    </source>
</reference>
<evidence type="ECO:0000256" key="3">
    <source>
        <dbReference type="ARBA" id="ARBA00022448"/>
    </source>
</evidence>
<dbReference type="GO" id="GO:1903785">
    <property type="term" value="P:L-valine transmembrane transport"/>
    <property type="evidence" value="ECO:0007669"/>
    <property type="project" value="TreeGrafter"/>
</dbReference>
<accession>A0A9D2J5R3</accession>
<evidence type="ECO:0000256" key="8">
    <source>
        <dbReference type="SAM" id="Phobius"/>
    </source>
</evidence>
<evidence type="ECO:0000256" key="6">
    <source>
        <dbReference type="ARBA" id="ARBA00022989"/>
    </source>
</evidence>
<keyword evidence="3" id="KW-0813">Transport</keyword>
<name>A0A9D2J5R3_9MICO</name>
<evidence type="ECO:0000256" key="4">
    <source>
        <dbReference type="ARBA" id="ARBA00022475"/>
    </source>
</evidence>
<comment type="caution">
    <text evidence="9">The sequence shown here is derived from an EMBL/GenBank/DDBJ whole genome shotgun (WGS) entry which is preliminary data.</text>
</comment>
<dbReference type="InterPro" id="IPR011606">
    <property type="entry name" value="Brnchd-chn_aa_trnsp_permease"/>
</dbReference>
<evidence type="ECO:0000313" key="10">
    <source>
        <dbReference type="Proteomes" id="UP000824037"/>
    </source>
</evidence>
<keyword evidence="5 8" id="KW-0812">Transmembrane</keyword>
<comment type="subcellular location">
    <subcellularLocation>
        <location evidence="1">Cell membrane</location>
        <topology evidence="1">Multi-pass membrane protein</topology>
    </subcellularLocation>
</comment>
<keyword evidence="4" id="KW-1003">Cell membrane</keyword>
<comment type="similarity">
    <text evidence="2">Belongs to the AzlC family.</text>
</comment>
<reference evidence="9" key="1">
    <citation type="journal article" date="2021" name="PeerJ">
        <title>Extensive microbial diversity within the chicken gut microbiome revealed by metagenomics and culture.</title>
        <authorList>
            <person name="Gilroy R."/>
            <person name="Ravi A."/>
            <person name="Getino M."/>
            <person name="Pursley I."/>
            <person name="Horton D.L."/>
            <person name="Alikhan N.F."/>
            <person name="Baker D."/>
            <person name="Gharbi K."/>
            <person name="Hall N."/>
            <person name="Watson M."/>
            <person name="Adriaenssens E.M."/>
            <person name="Foster-Nyarko E."/>
            <person name="Jarju S."/>
            <person name="Secka A."/>
            <person name="Antonio M."/>
            <person name="Oren A."/>
            <person name="Chaudhuri R.R."/>
            <person name="La Ragione R."/>
            <person name="Hildebrand F."/>
            <person name="Pallen M.J."/>
        </authorList>
    </citation>
    <scope>NUCLEOTIDE SEQUENCE</scope>
    <source>
        <strain evidence="9">ChiGjej4B4-7305</strain>
    </source>
</reference>
<sequence>MGSGQRTAAVSIRTVVMIALAMALVGIAYGAMSVGAGLPLWVAPLLGVIVLAGSSEMLYVGLATATSPWLALPAALLVNVRHVPYGMALRPALGRGATRAYRAHVMNDEAVAFALAERDPERSGSALSRIGTGVLIGWPAGALAGGLLGRGIDQHTFGLDAIFPAVILALVLPALKRARLRPAVVGAAVVAVPAALLLPEGLAPLAGVLALPLAVWRSRELVGGADAPDGAESSDPEKEDGR</sequence>
<evidence type="ECO:0000256" key="7">
    <source>
        <dbReference type="ARBA" id="ARBA00023136"/>
    </source>
</evidence>
<organism evidence="9 10">
    <name type="scientific">Candidatus Ruania gallistercoris</name>
    <dbReference type="NCBI Taxonomy" id="2838746"/>
    <lineage>
        <taxon>Bacteria</taxon>
        <taxon>Bacillati</taxon>
        <taxon>Actinomycetota</taxon>
        <taxon>Actinomycetes</taxon>
        <taxon>Micrococcales</taxon>
        <taxon>Ruaniaceae</taxon>
        <taxon>Ruania</taxon>
    </lineage>
</organism>
<evidence type="ECO:0000256" key="2">
    <source>
        <dbReference type="ARBA" id="ARBA00010735"/>
    </source>
</evidence>
<feature type="transmembrane region" description="Helical" evidence="8">
    <location>
        <begin position="187"/>
        <end position="211"/>
    </location>
</feature>
<protein>
    <submittedName>
        <fullName evidence="9">AzlC family ABC transporter permease</fullName>
    </submittedName>
</protein>
<dbReference type="GO" id="GO:0005886">
    <property type="term" value="C:plasma membrane"/>
    <property type="evidence" value="ECO:0007669"/>
    <property type="project" value="UniProtKB-SubCell"/>
</dbReference>
<evidence type="ECO:0000256" key="1">
    <source>
        <dbReference type="ARBA" id="ARBA00004651"/>
    </source>
</evidence>
<dbReference type="EMBL" id="DXBY01000309">
    <property type="protein sequence ID" value="HIZ37656.1"/>
    <property type="molecule type" value="Genomic_DNA"/>
</dbReference>
<dbReference type="Pfam" id="PF03591">
    <property type="entry name" value="AzlC"/>
    <property type="match status" value="1"/>
</dbReference>
<dbReference type="PANTHER" id="PTHR34979:SF1">
    <property type="entry name" value="INNER MEMBRANE PROTEIN YGAZ"/>
    <property type="match status" value="1"/>
</dbReference>
<dbReference type="Proteomes" id="UP000824037">
    <property type="component" value="Unassembled WGS sequence"/>
</dbReference>
<keyword evidence="7 8" id="KW-0472">Membrane</keyword>
<dbReference type="PANTHER" id="PTHR34979">
    <property type="entry name" value="INNER MEMBRANE PROTEIN YGAZ"/>
    <property type="match status" value="1"/>
</dbReference>
<dbReference type="AlphaFoldDB" id="A0A9D2J5R3"/>
<proteinExistence type="inferred from homology"/>
<feature type="transmembrane region" description="Helical" evidence="8">
    <location>
        <begin position="130"/>
        <end position="149"/>
    </location>
</feature>
<evidence type="ECO:0000313" key="9">
    <source>
        <dbReference type="EMBL" id="HIZ37656.1"/>
    </source>
</evidence>
<keyword evidence="6 8" id="KW-1133">Transmembrane helix</keyword>
<feature type="transmembrane region" description="Helical" evidence="8">
    <location>
        <begin position="12"/>
        <end position="32"/>
    </location>
</feature>
<feature type="transmembrane region" description="Helical" evidence="8">
    <location>
        <begin position="155"/>
        <end position="175"/>
    </location>
</feature>
<evidence type="ECO:0000256" key="5">
    <source>
        <dbReference type="ARBA" id="ARBA00022692"/>
    </source>
</evidence>